<name>A0AAE0L1C8_9CHLO</name>
<dbReference type="InterPro" id="IPR011990">
    <property type="entry name" value="TPR-like_helical_dom_sf"/>
</dbReference>
<evidence type="ECO:0000313" key="1">
    <source>
        <dbReference type="EMBL" id="KAK3268130.1"/>
    </source>
</evidence>
<dbReference type="Gene3D" id="1.25.40.10">
    <property type="entry name" value="Tetratricopeptide repeat domain"/>
    <property type="match status" value="1"/>
</dbReference>
<accession>A0AAE0L1C8</accession>
<dbReference type="EMBL" id="LGRX02012006">
    <property type="protein sequence ID" value="KAK3268130.1"/>
    <property type="molecule type" value="Genomic_DNA"/>
</dbReference>
<dbReference type="PANTHER" id="PTHR47691">
    <property type="entry name" value="REGULATOR-RELATED"/>
    <property type="match status" value="1"/>
</dbReference>
<dbReference type="InterPro" id="IPR027417">
    <property type="entry name" value="P-loop_NTPase"/>
</dbReference>
<evidence type="ECO:0000313" key="2">
    <source>
        <dbReference type="Proteomes" id="UP001190700"/>
    </source>
</evidence>
<keyword evidence="2" id="KW-1185">Reference proteome</keyword>
<dbReference type="PANTHER" id="PTHR47691:SF3">
    <property type="entry name" value="HTH-TYPE TRANSCRIPTIONAL REGULATOR RV0890C-RELATED"/>
    <property type="match status" value="1"/>
</dbReference>
<protein>
    <submittedName>
        <fullName evidence="1">Uncharacterized protein</fullName>
    </submittedName>
</protein>
<gene>
    <name evidence="1" type="ORF">CYMTET_23349</name>
</gene>
<reference evidence="1 2" key="1">
    <citation type="journal article" date="2015" name="Genome Biol. Evol.">
        <title>Comparative Genomics of a Bacterivorous Green Alga Reveals Evolutionary Causalities and Consequences of Phago-Mixotrophic Mode of Nutrition.</title>
        <authorList>
            <person name="Burns J.A."/>
            <person name="Paasch A."/>
            <person name="Narechania A."/>
            <person name="Kim E."/>
        </authorList>
    </citation>
    <scope>NUCLEOTIDE SEQUENCE [LARGE SCALE GENOMIC DNA]</scope>
    <source>
        <strain evidence="1 2">PLY_AMNH</strain>
    </source>
</reference>
<organism evidence="1 2">
    <name type="scientific">Cymbomonas tetramitiformis</name>
    <dbReference type="NCBI Taxonomy" id="36881"/>
    <lineage>
        <taxon>Eukaryota</taxon>
        <taxon>Viridiplantae</taxon>
        <taxon>Chlorophyta</taxon>
        <taxon>Pyramimonadophyceae</taxon>
        <taxon>Pyramimonadales</taxon>
        <taxon>Pyramimonadaceae</taxon>
        <taxon>Cymbomonas</taxon>
    </lineage>
</organism>
<comment type="caution">
    <text evidence="1">The sequence shown here is derived from an EMBL/GenBank/DDBJ whole genome shotgun (WGS) entry which is preliminary data.</text>
</comment>
<dbReference type="AlphaFoldDB" id="A0AAE0L1C8"/>
<sequence>MELAYGAIVNRTIMTGCGCVLSLPNLPAKFVGREKDVDMIMSLLREEGSNATRWVCVSAEESVGKSVCAVALAKQAVDDKLFGGLAYVRLSQVDTEQDVLDAVAKATKVKMTSSGVRTPLLQWAERLTTRFLLLLDNAEDPMQAQSTSCQDSFVGLLEEMMRSSNMLTIVLTSRVDVLPASQHPEAPRSSNPASSLPCIYRTHCYRLDPLDKDSAVMLVKELAPCVKHDDAKEIARLCKCIPVELQTLASIIGTGKLDLDSIMNSSDVIATILKHISDDMRITLVYITVFTERFNLEAAATVLKCTSEMAKMKLKDLQDAKLLDYDEHAQRYKVHRVIKDTVRKQSTQVPQWTCKDSSALATAAHLGFAQHIASMVKKADDLFNEGRTVSAMRVFDSVRSDLHKLLAECGVETLQSRLDIKTDSIPSEKNQAMVGFALYCIHGCPPTDDINDPDDPNEHGSDESILLVDLLGDDQTRVDAIQTMITEIAHRSQTDGMYLHYVQIAGCVSILESVMPWEKHALFSILCSEAAREASNEMARAKSLSSLVRAFWRCGMNIDMSVILTVKHAGEIAMEIHETKVLSGDNLSNELQADAAETCNHLGGWLYHAQKAFDVLGPMSAACWMAHFESKSRDLFRHALEIREQALPENHPFIADGIHNLASTDDNWEKSIEGLLRALDMKNTWYKDAHPSISVTLNALAKTRRLVDGEDSEITCKWREDSLENNKLSLGNQHEATRHVMRELLRAYENLSMYEKMIPILKELIAAEERVLGIGAAEVIDNREQKESIVQYLAGKGDRPAIYRHLII</sequence>
<dbReference type="SUPFAM" id="SSF52540">
    <property type="entry name" value="P-loop containing nucleoside triphosphate hydrolases"/>
    <property type="match status" value="1"/>
</dbReference>
<proteinExistence type="predicted"/>
<dbReference type="Gene3D" id="3.40.50.300">
    <property type="entry name" value="P-loop containing nucleotide triphosphate hydrolases"/>
    <property type="match status" value="1"/>
</dbReference>
<dbReference type="Proteomes" id="UP001190700">
    <property type="component" value="Unassembled WGS sequence"/>
</dbReference>